<protein>
    <submittedName>
        <fullName evidence="2">Uncharacterized protein</fullName>
    </submittedName>
</protein>
<organism evidence="2 3">
    <name type="scientific">Monosiga brevicollis</name>
    <name type="common">Choanoflagellate</name>
    <dbReference type="NCBI Taxonomy" id="81824"/>
    <lineage>
        <taxon>Eukaryota</taxon>
        <taxon>Choanoflagellata</taxon>
        <taxon>Craspedida</taxon>
        <taxon>Salpingoecidae</taxon>
        <taxon>Monosiga</taxon>
    </lineage>
</organism>
<evidence type="ECO:0000256" key="1">
    <source>
        <dbReference type="SAM" id="MobiDB-lite"/>
    </source>
</evidence>
<accession>A9V9Y0</accession>
<feature type="non-terminal residue" evidence="2">
    <location>
        <position position="364"/>
    </location>
</feature>
<dbReference type="RefSeq" id="XP_001749513.1">
    <property type="nucleotide sequence ID" value="XM_001749461.1"/>
</dbReference>
<feature type="compositionally biased region" description="Low complexity" evidence="1">
    <location>
        <begin position="98"/>
        <end position="121"/>
    </location>
</feature>
<feature type="compositionally biased region" description="Basic and acidic residues" evidence="1">
    <location>
        <begin position="318"/>
        <end position="327"/>
    </location>
</feature>
<feature type="region of interest" description="Disordered" evidence="1">
    <location>
        <begin position="1"/>
        <end position="161"/>
    </location>
</feature>
<dbReference type="Proteomes" id="UP000001357">
    <property type="component" value="Unassembled WGS sequence"/>
</dbReference>
<evidence type="ECO:0000313" key="2">
    <source>
        <dbReference type="EMBL" id="EDQ85564.1"/>
    </source>
</evidence>
<keyword evidence="3" id="KW-1185">Reference proteome</keyword>
<feature type="compositionally biased region" description="Polar residues" evidence="1">
    <location>
        <begin position="147"/>
        <end position="159"/>
    </location>
</feature>
<dbReference type="GeneID" id="5894838"/>
<dbReference type="EMBL" id="CH991572">
    <property type="protein sequence ID" value="EDQ85564.1"/>
    <property type="molecule type" value="Genomic_DNA"/>
</dbReference>
<proteinExistence type="predicted"/>
<sequence>MEEDLDFLNYPPPAPPTDDEGEALQAPRKNSGPDEDTDAILENIILPPPILPVHHGSSDPQPLPNGSSELSTPPARSPRPLQEDVRSSRGSALPPPSLAGSSPLQHSPAPSRPSRSSPLLRGQRIAVGPLPDSVSSLSVPRDLAGLSQPTSPTSPSVRSLQGIALPDSVPAQELANLYNELMAKAEQLEQLFRQPPPDYRATSLMQVSHSYEDEEEVDDTTSTLNATAESPTPLATTASRSQSNKPSGSQRPDPTTPGSVRPRASVHWSEDVLDNESPVHNASTNRTAAHAGLGTPLSPLQDPPSVHISDSPPSKQDSTGRAHREDSLGSLDNDSVIIRDDEPTWTNIDFSSTSSSPAAAKKFQ</sequence>
<feature type="compositionally biased region" description="Polar residues" evidence="1">
    <location>
        <begin position="278"/>
        <end position="287"/>
    </location>
</feature>
<feature type="compositionally biased region" description="Low complexity" evidence="1">
    <location>
        <begin position="129"/>
        <end position="143"/>
    </location>
</feature>
<gene>
    <name evidence="2" type="ORF">MONBRDRAFT_38756</name>
</gene>
<reference evidence="2 3" key="1">
    <citation type="journal article" date="2008" name="Nature">
        <title>The genome of the choanoflagellate Monosiga brevicollis and the origin of metazoans.</title>
        <authorList>
            <consortium name="JGI Sequencing"/>
            <person name="King N."/>
            <person name="Westbrook M.J."/>
            <person name="Young S.L."/>
            <person name="Kuo A."/>
            <person name="Abedin M."/>
            <person name="Chapman J."/>
            <person name="Fairclough S."/>
            <person name="Hellsten U."/>
            <person name="Isogai Y."/>
            <person name="Letunic I."/>
            <person name="Marr M."/>
            <person name="Pincus D."/>
            <person name="Putnam N."/>
            <person name="Rokas A."/>
            <person name="Wright K.J."/>
            <person name="Zuzow R."/>
            <person name="Dirks W."/>
            <person name="Good M."/>
            <person name="Goodstein D."/>
            <person name="Lemons D."/>
            <person name="Li W."/>
            <person name="Lyons J.B."/>
            <person name="Morris A."/>
            <person name="Nichols S."/>
            <person name="Richter D.J."/>
            <person name="Salamov A."/>
            <person name="Bork P."/>
            <person name="Lim W.A."/>
            <person name="Manning G."/>
            <person name="Miller W.T."/>
            <person name="McGinnis W."/>
            <person name="Shapiro H."/>
            <person name="Tjian R."/>
            <person name="Grigoriev I.V."/>
            <person name="Rokhsar D."/>
        </authorList>
    </citation>
    <scope>NUCLEOTIDE SEQUENCE [LARGE SCALE GENOMIC DNA]</scope>
    <source>
        <strain evidence="3">MX1 / ATCC 50154</strain>
    </source>
</reference>
<dbReference type="AlphaFoldDB" id="A9V9Y0"/>
<dbReference type="KEGG" id="mbr:MONBRDRAFT_38756"/>
<evidence type="ECO:0000313" key="3">
    <source>
        <dbReference type="Proteomes" id="UP000001357"/>
    </source>
</evidence>
<name>A9V9Y0_MONBE</name>
<feature type="compositionally biased region" description="Low complexity" evidence="1">
    <location>
        <begin position="351"/>
        <end position="364"/>
    </location>
</feature>
<feature type="region of interest" description="Disordered" evidence="1">
    <location>
        <begin position="192"/>
        <end position="364"/>
    </location>
</feature>
<feature type="compositionally biased region" description="Polar residues" evidence="1">
    <location>
        <begin position="58"/>
        <end position="71"/>
    </location>
</feature>
<dbReference type="InParanoid" id="A9V9Y0"/>
<feature type="compositionally biased region" description="Polar residues" evidence="1">
    <location>
        <begin position="224"/>
        <end position="258"/>
    </location>
</feature>